<dbReference type="Proteomes" id="UP001153365">
    <property type="component" value="Unassembled WGS sequence"/>
</dbReference>
<evidence type="ECO:0000256" key="1">
    <source>
        <dbReference type="SAM" id="MobiDB-lite"/>
    </source>
</evidence>
<dbReference type="EMBL" id="CALTRL010001116">
    <property type="protein sequence ID" value="CAH7671019.1"/>
    <property type="molecule type" value="Genomic_DNA"/>
</dbReference>
<gene>
    <name evidence="2" type="ORF">PPACK8108_LOCUS5769</name>
</gene>
<comment type="caution">
    <text evidence="2">The sequence shown here is derived from an EMBL/GenBank/DDBJ whole genome shotgun (WGS) entry which is preliminary data.</text>
</comment>
<feature type="region of interest" description="Disordered" evidence="1">
    <location>
        <begin position="312"/>
        <end position="336"/>
    </location>
</feature>
<evidence type="ECO:0000313" key="3">
    <source>
        <dbReference type="Proteomes" id="UP001153365"/>
    </source>
</evidence>
<name>A0AAV0ATM5_PHAPC</name>
<dbReference type="AlphaFoldDB" id="A0AAV0ATM5"/>
<feature type="compositionally biased region" description="Polar residues" evidence="1">
    <location>
        <begin position="49"/>
        <end position="60"/>
    </location>
</feature>
<feature type="compositionally biased region" description="Basic residues" evidence="1">
    <location>
        <begin position="25"/>
        <end position="38"/>
    </location>
</feature>
<sequence>MHLEKTSTLRDMSRFEVEDAIAAHKKHWKEHERQKAKKAPLPSVPIVNPGTSKSYNLRTRSQNPPNPIQNSPFNTRGNSSTRKSFQKIKYSPSKPHQELKDLYQSPYIKDGLFASTSYQTSGKKADEQDQKSKFGLERTSASLSEYAASSSKEDISRLEELRKEHEKASKLKVLRSLKKEAEDEMFDLLSRKTSISRRTSVAGSPLPTRIPSISAGSIKPRTENEELMRYIPQLLQRLIEKIDNPPKDCDFGGILKTELIRKHFSAELKKKKDKKLYEMIEGRRNIDEYIRNNQAEKSVGLTYQSRYEKAKKESSSTGFGLTEDDQSKGGDPKQLTWALPQTTNESTDEDMPSNTGEATLTSLFDDQLFSFPKEDEDIKEGEDINQPATNSNIITNDIPKTSKSAQPPTTYAELYEAKTDCE</sequence>
<protein>
    <submittedName>
        <fullName evidence="2">Uncharacterized protein</fullName>
    </submittedName>
</protein>
<feature type="region of interest" description="Disordered" evidence="1">
    <location>
        <begin position="25"/>
        <end position="98"/>
    </location>
</feature>
<proteinExistence type="predicted"/>
<organism evidence="2 3">
    <name type="scientific">Phakopsora pachyrhizi</name>
    <name type="common">Asian soybean rust disease fungus</name>
    <dbReference type="NCBI Taxonomy" id="170000"/>
    <lineage>
        <taxon>Eukaryota</taxon>
        <taxon>Fungi</taxon>
        <taxon>Dikarya</taxon>
        <taxon>Basidiomycota</taxon>
        <taxon>Pucciniomycotina</taxon>
        <taxon>Pucciniomycetes</taxon>
        <taxon>Pucciniales</taxon>
        <taxon>Phakopsoraceae</taxon>
        <taxon>Phakopsora</taxon>
    </lineage>
</organism>
<accession>A0AAV0ATM5</accession>
<feature type="compositionally biased region" description="Polar residues" evidence="1">
    <location>
        <begin position="386"/>
        <end position="409"/>
    </location>
</feature>
<feature type="region of interest" description="Disordered" evidence="1">
    <location>
        <begin position="377"/>
        <end position="410"/>
    </location>
</feature>
<reference evidence="2" key="1">
    <citation type="submission" date="2022-06" db="EMBL/GenBank/DDBJ databases">
        <authorList>
            <consortium name="SYNGENTA / RWTH Aachen University"/>
        </authorList>
    </citation>
    <scope>NUCLEOTIDE SEQUENCE</scope>
</reference>
<evidence type="ECO:0000313" key="2">
    <source>
        <dbReference type="EMBL" id="CAH7671019.1"/>
    </source>
</evidence>
<keyword evidence="3" id="KW-1185">Reference proteome</keyword>